<keyword evidence="2" id="KW-1185">Reference proteome</keyword>
<dbReference type="AlphaFoldDB" id="A0A166NW15"/>
<name>A0A166NW15_9HYPO</name>
<protein>
    <submittedName>
        <fullName evidence="1">Uncharacterized protein</fullName>
    </submittedName>
</protein>
<accession>A0A166NW15</accession>
<organism evidence="1 2">
    <name type="scientific">Moelleriella libera RCEF 2490</name>
    <dbReference type="NCBI Taxonomy" id="1081109"/>
    <lineage>
        <taxon>Eukaryota</taxon>
        <taxon>Fungi</taxon>
        <taxon>Dikarya</taxon>
        <taxon>Ascomycota</taxon>
        <taxon>Pezizomycotina</taxon>
        <taxon>Sordariomycetes</taxon>
        <taxon>Hypocreomycetidae</taxon>
        <taxon>Hypocreales</taxon>
        <taxon>Clavicipitaceae</taxon>
        <taxon>Moelleriella</taxon>
    </lineage>
</organism>
<dbReference type="STRING" id="1081109.A0A166NW15"/>
<comment type="caution">
    <text evidence="1">The sequence shown here is derived from an EMBL/GenBank/DDBJ whole genome shotgun (WGS) entry which is preliminary data.</text>
</comment>
<sequence length="137" mass="15653">MAPRWERLEIYLQMLELLQDKPLQHGTPLLQKEPDPLQPRQTLELLQKRLLQQGTPLLQKEPDPLQPRQMLELLQNRPLQHGTPLLQKVPDPLQRLSRAFAGGVSGAGLAMPIPRNVAARTTWYFILCQTRGVEGNE</sequence>
<dbReference type="EMBL" id="AZGY01000014">
    <property type="protein sequence ID" value="KZZ92830.1"/>
    <property type="molecule type" value="Genomic_DNA"/>
</dbReference>
<evidence type="ECO:0000313" key="2">
    <source>
        <dbReference type="Proteomes" id="UP000078544"/>
    </source>
</evidence>
<evidence type="ECO:0000313" key="1">
    <source>
        <dbReference type="EMBL" id="KZZ92830.1"/>
    </source>
</evidence>
<proteinExistence type="predicted"/>
<gene>
    <name evidence="1" type="ORF">AAL_05862</name>
</gene>
<reference evidence="1 2" key="1">
    <citation type="journal article" date="2016" name="Genome Biol. Evol.">
        <title>Divergent and convergent evolution of fungal pathogenicity.</title>
        <authorList>
            <person name="Shang Y."/>
            <person name="Xiao G."/>
            <person name="Zheng P."/>
            <person name="Cen K."/>
            <person name="Zhan S."/>
            <person name="Wang C."/>
        </authorList>
    </citation>
    <scope>NUCLEOTIDE SEQUENCE [LARGE SCALE GENOMIC DNA]</scope>
    <source>
        <strain evidence="1 2">RCEF 2490</strain>
    </source>
</reference>
<dbReference type="OrthoDB" id="4957860at2759"/>
<dbReference type="Proteomes" id="UP000078544">
    <property type="component" value="Unassembled WGS sequence"/>
</dbReference>